<dbReference type="Gene3D" id="2.120.10.80">
    <property type="entry name" value="Kelch-type beta propeller"/>
    <property type="match status" value="2"/>
</dbReference>
<accession>N1U214</accession>
<organism evidence="1 2">
    <name type="scientific">Leptospira weilii str. Ecochallenge</name>
    <dbReference type="NCBI Taxonomy" id="1049986"/>
    <lineage>
        <taxon>Bacteria</taxon>
        <taxon>Pseudomonadati</taxon>
        <taxon>Spirochaetota</taxon>
        <taxon>Spirochaetia</taxon>
        <taxon>Leptospirales</taxon>
        <taxon>Leptospiraceae</taxon>
        <taxon>Leptospira</taxon>
    </lineage>
</organism>
<dbReference type="InterPro" id="IPR006652">
    <property type="entry name" value="Kelch_1"/>
</dbReference>
<dbReference type="EMBL" id="AHMI02000313">
    <property type="protein sequence ID" value="EMY12186.1"/>
    <property type="molecule type" value="Genomic_DNA"/>
</dbReference>
<dbReference type="SUPFAM" id="SSF117281">
    <property type="entry name" value="Kelch motif"/>
    <property type="match status" value="1"/>
</dbReference>
<dbReference type="InterPro" id="IPR015915">
    <property type="entry name" value="Kelch-typ_b-propeller"/>
</dbReference>
<reference evidence="1 2" key="1">
    <citation type="submission" date="2013-02" db="EMBL/GenBank/DDBJ databases">
        <authorList>
            <person name="Harkins D.M."/>
            <person name="Durkin A.S."/>
            <person name="Brinkac L.M."/>
            <person name="Haft D.H."/>
            <person name="Selengut J.D."/>
            <person name="Sanka R."/>
            <person name="DePew J."/>
            <person name="Purushe J."/>
            <person name="Haake D.A."/>
            <person name="Matsunaga J."/>
            <person name="Vinetz J.M."/>
            <person name="Sutton G.G."/>
            <person name="Nierman W.C."/>
            <person name="Fouts D.E."/>
        </authorList>
    </citation>
    <scope>NUCLEOTIDE SEQUENCE [LARGE SCALE GENOMIC DNA]</scope>
    <source>
        <strain evidence="1 2">Ecochallenge</strain>
    </source>
</reference>
<dbReference type="Proteomes" id="UP000012249">
    <property type="component" value="Unassembled WGS sequence"/>
</dbReference>
<evidence type="ECO:0000313" key="2">
    <source>
        <dbReference type="Proteomes" id="UP000012249"/>
    </source>
</evidence>
<dbReference type="PANTHER" id="PTHR45632">
    <property type="entry name" value="LD33804P"/>
    <property type="match status" value="1"/>
</dbReference>
<gene>
    <name evidence="1" type="ORF">LEP1GSC043_1478</name>
</gene>
<sequence>MSEEPPEPPPPYPIPPESEPIYWNRMQDFPGWGRRNAVAFSINGKGYIAAGQTTGGSWLSDLWEYDSQTSSWTQKADIPYPLGYDHAVGFAINGKGYYGTGINTSSISKNWQEYNPSTNQWVSKKNFPGVARFGAVAFAIGNKGYLGTGTTGYGVAGTPRKDFWEYNPATDSWRQVADLPGVGRCYATSFVIGNYGYVGTGSPDGLTNYTTLLSDFWRYLPAANGPGTWVQIPSLPARKLSAMGFGISGRGVVGGGYPNAGGYPADLWSYQPGYTSWTREPDLESVQGMYQTTFTIGQNAFAVVGKHVYKFYKSSEGL</sequence>
<evidence type="ECO:0000313" key="1">
    <source>
        <dbReference type="EMBL" id="EMY12186.1"/>
    </source>
</evidence>
<protein>
    <submittedName>
        <fullName evidence="1">Galactose oxidase, central domain protein</fullName>
    </submittedName>
</protein>
<proteinExistence type="predicted"/>
<comment type="caution">
    <text evidence="1">The sequence shown here is derived from an EMBL/GenBank/DDBJ whole genome shotgun (WGS) entry which is preliminary data.</text>
</comment>
<dbReference type="AlphaFoldDB" id="N1U214"/>
<name>N1U214_9LEPT</name>
<dbReference type="Pfam" id="PF01344">
    <property type="entry name" value="Kelch_1"/>
    <property type="match status" value="1"/>
</dbReference>